<dbReference type="GO" id="GO:0008270">
    <property type="term" value="F:zinc ion binding"/>
    <property type="evidence" value="ECO:0007669"/>
    <property type="project" value="UniProtKB-UniRule"/>
</dbReference>
<comment type="cofactor">
    <cofactor evidence="12">
        <name>Zn(2+)</name>
        <dbReference type="ChEBI" id="CHEBI:29105"/>
    </cofactor>
    <text evidence="12">Binds 1 zinc ion per monomer.</text>
</comment>
<dbReference type="SMART" id="SM00493">
    <property type="entry name" value="TOPRIM"/>
    <property type="match status" value="1"/>
</dbReference>
<dbReference type="HOGENOM" id="CLU_013501_3_3_14"/>
<comment type="similarity">
    <text evidence="12">Belongs to the DnaG primase family.</text>
</comment>
<dbReference type="HAMAP" id="MF_00974">
    <property type="entry name" value="DNA_primase_DnaG"/>
    <property type="match status" value="1"/>
</dbReference>
<keyword evidence="9" id="KW-0460">Magnesium</keyword>
<dbReference type="GO" id="GO:0003677">
    <property type="term" value="F:DNA binding"/>
    <property type="evidence" value="ECO:0007669"/>
    <property type="project" value="UniProtKB-KW"/>
</dbReference>
<dbReference type="Proteomes" id="UP000027182">
    <property type="component" value="Chromosome"/>
</dbReference>
<evidence type="ECO:0000256" key="9">
    <source>
        <dbReference type="ARBA" id="ARBA00022842"/>
    </source>
</evidence>
<keyword evidence="1 12" id="KW-0240">DNA-directed RNA polymerase</keyword>
<evidence type="ECO:0000256" key="11">
    <source>
        <dbReference type="ARBA" id="ARBA00023163"/>
    </source>
</evidence>
<organism evidence="14 15">
    <name type="scientific">Mycoplasmopsis bovis CQ-W70</name>
    <dbReference type="NCBI Taxonomy" id="1316930"/>
    <lineage>
        <taxon>Bacteria</taxon>
        <taxon>Bacillati</taxon>
        <taxon>Mycoplasmatota</taxon>
        <taxon>Mycoplasmoidales</taxon>
        <taxon>Metamycoplasmataceae</taxon>
        <taxon>Mycoplasmopsis</taxon>
    </lineage>
</organism>
<dbReference type="KEGG" id="mbq:K668_01420"/>
<feature type="zinc finger region" description="CHC2-type" evidence="12">
    <location>
        <begin position="39"/>
        <end position="63"/>
    </location>
</feature>
<dbReference type="PANTHER" id="PTHR30313">
    <property type="entry name" value="DNA PRIMASE"/>
    <property type="match status" value="1"/>
</dbReference>
<evidence type="ECO:0000256" key="12">
    <source>
        <dbReference type="HAMAP-Rule" id="MF_00974"/>
    </source>
</evidence>
<dbReference type="InterPro" id="IPR030846">
    <property type="entry name" value="DnaG_bac"/>
</dbReference>
<evidence type="ECO:0000256" key="1">
    <source>
        <dbReference type="ARBA" id="ARBA00022478"/>
    </source>
</evidence>
<accession>A0A059Y3F6</accession>
<dbReference type="Pfam" id="PF08275">
    <property type="entry name" value="DNAG_N"/>
    <property type="match status" value="1"/>
</dbReference>
<dbReference type="GO" id="GO:0005737">
    <property type="term" value="C:cytoplasm"/>
    <property type="evidence" value="ECO:0007669"/>
    <property type="project" value="TreeGrafter"/>
</dbReference>
<keyword evidence="6 12" id="KW-0479">Metal-binding</keyword>
<evidence type="ECO:0000256" key="8">
    <source>
        <dbReference type="ARBA" id="ARBA00022833"/>
    </source>
</evidence>
<dbReference type="PATRIC" id="fig|1316930.3.peg.294"/>
<dbReference type="EMBL" id="CP005933">
    <property type="protein sequence ID" value="AIA33870.1"/>
    <property type="molecule type" value="Genomic_DNA"/>
</dbReference>
<dbReference type="InterPro" id="IPR006295">
    <property type="entry name" value="DNA_primase_DnaG"/>
</dbReference>
<evidence type="ECO:0000256" key="7">
    <source>
        <dbReference type="ARBA" id="ARBA00022771"/>
    </source>
</evidence>
<feature type="domain" description="Toprim" evidence="13">
    <location>
        <begin position="257"/>
        <end position="338"/>
    </location>
</feature>
<evidence type="ECO:0000313" key="14">
    <source>
        <dbReference type="EMBL" id="AIA33870.1"/>
    </source>
</evidence>
<evidence type="ECO:0000256" key="2">
    <source>
        <dbReference type="ARBA" id="ARBA00022515"/>
    </source>
</evidence>
<evidence type="ECO:0000256" key="3">
    <source>
        <dbReference type="ARBA" id="ARBA00022679"/>
    </source>
</evidence>
<evidence type="ECO:0000259" key="13">
    <source>
        <dbReference type="PROSITE" id="PS50880"/>
    </source>
</evidence>
<dbReference type="NCBIfam" id="TIGR01391">
    <property type="entry name" value="dnaG"/>
    <property type="match status" value="1"/>
</dbReference>
<dbReference type="GO" id="GO:0006269">
    <property type="term" value="P:DNA replication, synthesis of primer"/>
    <property type="evidence" value="ECO:0007669"/>
    <property type="project" value="UniProtKB-UniRule"/>
</dbReference>
<comment type="function">
    <text evidence="12">RNA polymerase that catalyzes the synthesis of short RNA molecules used as primers for DNA polymerase during DNA replication.</text>
</comment>
<keyword evidence="11 12" id="KW-0804">Transcription</keyword>
<dbReference type="EC" id="2.7.7.101" evidence="12"/>
<dbReference type="Gene3D" id="3.90.580.10">
    <property type="entry name" value="Zinc finger, CHC2-type domain"/>
    <property type="match status" value="1"/>
</dbReference>
<sequence length="646" mass="75688">MSRVPNEIANNIISANDIVDVLRDFIELRKKGQSYVALCPFHNDTNPSMSIDSRRQIFKCFVCNTGGNAFTFLKLFKKWSYAESLKYLADKAGIEFIVPDISINEYQNESKLSETDIKVYEALDKANSFYKSELVKTDNPVIKAFLKNRNLSYNDCNKYDIGYAPIARFRDVFATEIENDLSILINASLVSLNTKEEFFKNRITFGIRDEYNKIVGFSARALDDSKPKYINSSENYYFKKSSILYNLNNIYESANFNQIIITEGFFDVIALNKCNIPEAICLMGTALTKEHVYKLQKFKKIILFLDGDDAGQESTFKTIKTLLQNNYTNIYVVKNNSNLDPDELLNTHGPEAVKSLINDASLYIYFIYDYLRIKFGLYDGYNIIEVNEMQFQKFGSEFYPFWLKLSQNAATVFNEKLKKEYNRDINFIIDKGNSFNNDFSTQDNINLNNYDEFYDINSIPYYDDVVDSQNYNRVPNFSNPKLYKPVKQEYKQNWIEKMLLILLHYPNLQEFFYKNHSKFPFESIELNSNTLEFDKDLKAIYKKLINHTKISPEEANKIIQKFSEEGKDHFINKFHFNTRDIVQLEKDFAEIYKRARDDDLKRYNSYIVNDLGANSSSLEINNKIVKEILEKQRQNKLKMDDEDQNE</sequence>
<reference evidence="14 15" key="1">
    <citation type="submission" date="2013-04" db="EMBL/GenBank/DDBJ databases">
        <authorList>
            <person name="Lin L."/>
            <person name="Zeng Z."/>
            <person name="Xie J."/>
            <person name="Luo L."/>
            <person name="Yang Z."/>
            <person name="Liang W."/>
            <person name="Lin H."/>
            <person name="Dong C."/>
            <person name="Sun Y."/>
        </authorList>
    </citation>
    <scope>NUCLEOTIDE SEQUENCE [LARGE SCALE GENOMIC DNA]</scope>
    <source>
        <strain evidence="14 15">CQ-W70</strain>
    </source>
</reference>
<dbReference type="RefSeq" id="WP_013954707.1">
    <property type="nucleotide sequence ID" value="NZ_CP005933.1"/>
</dbReference>
<keyword evidence="2 12" id="KW-0639">Primosome</keyword>
<keyword evidence="3 12" id="KW-0808">Transferase</keyword>
<evidence type="ECO:0000256" key="6">
    <source>
        <dbReference type="ARBA" id="ARBA00022723"/>
    </source>
</evidence>
<dbReference type="InterPro" id="IPR013264">
    <property type="entry name" value="DNAG_N"/>
</dbReference>
<keyword evidence="10 12" id="KW-0238">DNA-binding</keyword>
<comment type="domain">
    <text evidence="12">Contains an N-terminal zinc-binding domain, a central core domain that contains the primase activity, and a C-terminal DnaB-binding domain.</text>
</comment>
<dbReference type="CDD" id="cd03364">
    <property type="entry name" value="TOPRIM_DnaG_primases"/>
    <property type="match status" value="1"/>
</dbReference>
<dbReference type="InterPro" id="IPR036977">
    <property type="entry name" value="DNA_primase_Znf_CHC2"/>
</dbReference>
<gene>
    <name evidence="12" type="primary">dnaG</name>
    <name evidence="14" type="ORF">K668_01420</name>
</gene>
<dbReference type="InterPro" id="IPR006171">
    <property type="entry name" value="TOPRIM_dom"/>
</dbReference>
<keyword evidence="7 12" id="KW-0863">Zinc-finger</keyword>
<name>A0A059Y3F6_MYCBV</name>
<proteinExistence type="inferred from homology"/>
<dbReference type="SUPFAM" id="SSF56731">
    <property type="entry name" value="DNA primase core"/>
    <property type="match status" value="1"/>
</dbReference>
<keyword evidence="8 12" id="KW-0862">Zinc</keyword>
<dbReference type="InterPro" id="IPR037068">
    <property type="entry name" value="DNA_primase_core_N_sf"/>
</dbReference>
<evidence type="ECO:0000256" key="5">
    <source>
        <dbReference type="ARBA" id="ARBA00022705"/>
    </source>
</evidence>
<dbReference type="SMART" id="SM00400">
    <property type="entry name" value="ZnF_CHCC"/>
    <property type="match status" value="1"/>
</dbReference>
<dbReference type="PANTHER" id="PTHR30313:SF2">
    <property type="entry name" value="DNA PRIMASE"/>
    <property type="match status" value="1"/>
</dbReference>
<dbReference type="Gene3D" id="3.40.1360.10">
    <property type="match status" value="1"/>
</dbReference>
<evidence type="ECO:0000313" key="15">
    <source>
        <dbReference type="Proteomes" id="UP000027182"/>
    </source>
</evidence>
<evidence type="ECO:0000256" key="10">
    <source>
        <dbReference type="ARBA" id="ARBA00023125"/>
    </source>
</evidence>
<dbReference type="GO" id="GO:0000428">
    <property type="term" value="C:DNA-directed RNA polymerase complex"/>
    <property type="evidence" value="ECO:0007669"/>
    <property type="project" value="UniProtKB-KW"/>
</dbReference>
<dbReference type="InterPro" id="IPR034151">
    <property type="entry name" value="TOPRIM_DnaG_bac"/>
</dbReference>
<comment type="catalytic activity">
    <reaction evidence="12">
        <text>ssDNA + n NTP = ssDNA/pppN(pN)n-1 hybrid + (n-1) diphosphate.</text>
        <dbReference type="EC" id="2.7.7.101"/>
    </reaction>
</comment>
<dbReference type="SUPFAM" id="SSF57783">
    <property type="entry name" value="Zinc beta-ribbon"/>
    <property type="match status" value="1"/>
</dbReference>
<dbReference type="Pfam" id="PF13662">
    <property type="entry name" value="Toprim_4"/>
    <property type="match status" value="1"/>
</dbReference>
<dbReference type="InterPro" id="IPR002694">
    <property type="entry name" value="Znf_CHC2"/>
</dbReference>
<keyword evidence="5 12" id="KW-0235">DNA replication</keyword>
<dbReference type="AlphaFoldDB" id="A0A059Y3F6"/>
<dbReference type="Pfam" id="PF01807">
    <property type="entry name" value="Zn_ribbon_DnaG"/>
    <property type="match status" value="1"/>
</dbReference>
<dbReference type="GO" id="GO:0003899">
    <property type="term" value="F:DNA-directed RNA polymerase activity"/>
    <property type="evidence" value="ECO:0007669"/>
    <property type="project" value="UniProtKB-UniRule"/>
</dbReference>
<keyword evidence="4 12" id="KW-0548">Nucleotidyltransferase</keyword>
<dbReference type="GO" id="GO:1990077">
    <property type="term" value="C:primosome complex"/>
    <property type="evidence" value="ECO:0007669"/>
    <property type="project" value="UniProtKB-KW"/>
</dbReference>
<evidence type="ECO:0000256" key="4">
    <source>
        <dbReference type="ARBA" id="ARBA00022695"/>
    </source>
</evidence>
<protein>
    <recommendedName>
        <fullName evidence="12">DNA primase</fullName>
        <ecNumber evidence="12">2.7.7.101</ecNumber>
    </recommendedName>
</protein>
<dbReference type="PROSITE" id="PS50880">
    <property type="entry name" value="TOPRIM"/>
    <property type="match status" value="1"/>
</dbReference>
<dbReference type="InterPro" id="IPR050219">
    <property type="entry name" value="DnaG_primase"/>
</dbReference>
<comment type="subunit">
    <text evidence="12">Monomer. Interacts with DnaB.</text>
</comment>
<dbReference type="Gene3D" id="3.90.980.10">
    <property type="entry name" value="DNA primase, catalytic core, N-terminal domain"/>
    <property type="match status" value="1"/>
</dbReference>